<dbReference type="PROSITE" id="PS00259">
    <property type="entry name" value="GASTRIN"/>
    <property type="match status" value="1"/>
</dbReference>
<dbReference type="Ensembl" id="ENSSGRT00000100264.1">
    <property type="protein sequence ID" value="ENSSGRP00000094214.1"/>
    <property type="gene ID" value="ENSSGRG00000047151.1"/>
</dbReference>
<reference evidence="10" key="1">
    <citation type="submission" date="2025-08" db="UniProtKB">
        <authorList>
            <consortium name="Ensembl"/>
        </authorList>
    </citation>
    <scope>IDENTIFICATION</scope>
</reference>
<name>A0A672RYF8_SINGR</name>
<dbReference type="InterPro" id="IPR015499">
    <property type="entry name" value="CCK-like"/>
</dbReference>
<dbReference type="Proteomes" id="UP000472262">
    <property type="component" value="Unassembled WGS sequence"/>
</dbReference>
<dbReference type="PANTHER" id="PTHR10786:SF0">
    <property type="entry name" value="CHOLECYSTOKININ"/>
    <property type="match status" value="1"/>
</dbReference>
<dbReference type="InterPro" id="IPR001651">
    <property type="entry name" value="Gastrin/CCK"/>
</dbReference>
<dbReference type="GO" id="GO:0030424">
    <property type="term" value="C:axon"/>
    <property type="evidence" value="ECO:0007669"/>
    <property type="project" value="TreeGrafter"/>
</dbReference>
<keyword evidence="11" id="KW-1185">Reference proteome</keyword>
<comment type="similarity">
    <text evidence="2 7">Belongs to the gastrin/cholecystokinin family.</text>
</comment>
<evidence type="ECO:0000259" key="9">
    <source>
        <dbReference type="Pfam" id="PF00918"/>
    </source>
</evidence>
<evidence type="ECO:0000256" key="7">
    <source>
        <dbReference type="RuleBase" id="RU004362"/>
    </source>
</evidence>
<evidence type="ECO:0000256" key="2">
    <source>
        <dbReference type="ARBA" id="ARBA00006273"/>
    </source>
</evidence>
<proteinExistence type="inferred from homology"/>
<dbReference type="GO" id="GO:0005615">
    <property type="term" value="C:extracellular space"/>
    <property type="evidence" value="ECO:0007669"/>
    <property type="project" value="TreeGrafter"/>
</dbReference>
<dbReference type="InParanoid" id="A0A672RYF8"/>
<evidence type="ECO:0000313" key="11">
    <source>
        <dbReference type="Proteomes" id="UP000472262"/>
    </source>
</evidence>
<evidence type="ECO:0000256" key="5">
    <source>
        <dbReference type="ARBA" id="ARBA00022685"/>
    </source>
</evidence>
<accession>A0A672RYF8</accession>
<evidence type="ECO:0000256" key="1">
    <source>
        <dbReference type="ARBA" id="ARBA00004613"/>
    </source>
</evidence>
<evidence type="ECO:0000256" key="6">
    <source>
        <dbReference type="ARBA" id="ARBA00022815"/>
    </source>
</evidence>
<organism evidence="10 11">
    <name type="scientific">Sinocyclocheilus grahami</name>
    <name type="common">Dianchi golden-line fish</name>
    <name type="synonym">Barbus grahami</name>
    <dbReference type="NCBI Taxonomy" id="75366"/>
    <lineage>
        <taxon>Eukaryota</taxon>
        <taxon>Metazoa</taxon>
        <taxon>Chordata</taxon>
        <taxon>Craniata</taxon>
        <taxon>Vertebrata</taxon>
        <taxon>Euteleostomi</taxon>
        <taxon>Actinopterygii</taxon>
        <taxon>Neopterygii</taxon>
        <taxon>Teleostei</taxon>
        <taxon>Ostariophysi</taxon>
        <taxon>Cypriniformes</taxon>
        <taxon>Cyprinidae</taxon>
        <taxon>Cyprininae</taxon>
        <taxon>Sinocyclocheilus</taxon>
    </lineage>
</organism>
<dbReference type="Pfam" id="PF00918">
    <property type="entry name" value="Gastrin"/>
    <property type="match status" value="1"/>
</dbReference>
<keyword evidence="3" id="KW-0964">Secreted</keyword>
<dbReference type="PANTHER" id="PTHR10786">
    <property type="entry name" value="CHOLECYSTOKININ"/>
    <property type="match status" value="1"/>
</dbReference>
<evidence type="ECO:0000256" key="4">
    <source>
        <dbReference type="ARBA" id="ARBA00022641"/>
    </source>
</evidence>
<evidence type="ECO:0000313" key="10">
    <source>
        <dbReference type="Ensembl" id="ENSSGRP00000094214.1"/>
    </source>
</evidence>
<comment type="subcellular location">
    <subcellularLocation>
        <location evidence="1 7">Secreted</location>
    </subcellularLocation>
</comment>
<sequence length="99" mass="11563">MLKADAVSSSQSVRQTEHTHTHTHTLNPLFLHIVTTSYTFRMLRDFALTSFFLSLLGSVRRNSSMNNRANSMNHRIKDRDYVGWMDFGRRSAEEYEYSS</sequence>
<dbReference type="SMART" id="SM00029">
    <property type="entry name" value="GASTRIN"/>
    <property type="match status" value="1"/>
</dbReference>
<feature type="domain" description="Gastrin/cholecystokinin peptide hormone" evidence="9">
    <location>
        <begin position="57"/>
        <end position="99"/>
    </location>
</feature>
<feature type="region of interest" description="Disordered" evidence="8">
    <location>
        <begin position="1"/>
        <end position="21"/>
    </location>
</feature>
<dbReference type="GO" id="GO:0007586">
    <property type="term" value="P:digestion"/>
    <property type="evidence" value="ECO:0007669"/>
    <property type="project" value="InterPro"/>
</dbReference>
<dbReference type="AlphaFoldDB" id="A0A672RYF8"/>
<evidence type="ECO:0000256" key="8">
    <source>
        <dbReference type="SAM" id="MobiDB-lite"/>
    </source>
</evidence>
<dbReference type="InterPro" id="IPR013152">
    <property type="entry name" value="Gastrin/cholecystokinin_CS"/>
</dbReference>
<evidence type="ECO:0000256" key="3">
    <source>
        <dbReference type="ARBA" id="ARBA00022525"/>
    </source>
</evidence>
<reference evidence="10" key="2">
    <citation type="submission" date="2025-09" db="UniProtKB">
        <authorList>
            <consortium name="Ensembl"/>
        </authorList>
    </citation>
    <scope>IDENTIFICATION</scope>
</reference>
<keyword evidence="6" id="KW-0027">Amidation</keyword>
<protein>
    <recommendedName>
        <fullName evidence="9">Gastrin/cholecystokinin peptide hormone domain-containing protein</fullName>
    </recommendedName>
</protein>
<keyword evidence="5" id="KW-0165">Cleavage on pair of basic residues</keyword>
<dbReference type="GO" id="GO:0005184">
    <property type="term" value="F:neuropeptide hormone activity"/>
    <property type="evidence" value="ECO:0007669"/>
    <property type="project" value="InterPro"/>
</dbReference>
<keyword evidence="4" id="KW-0765">Sulfation</keyword>